<dbReference type="Pfam" id="PF13181">
    <property type="entry name" value="TPR_8"/>
    <property type="match status" value="1"/>
</dbReference>
<evidence type="ECO:0000256" key="3">
    <source>
        <dbReference type="PROSITE-ProRule" id="PRU00339"/>
    </source>
</evidence>
<proteinExistence type="predicted"/>
<sequence>MAVPSYLMSSEDLLRSKKTQQFDLSKVTMKEGMTYCKAHNLDVCEDCGYDFHDLNHICKIMQLNRGEIPPPNPQQGEAITQLKTQGNECYKNKRYEDAIKCYTQAIEFSNLRPPWDASQLLLEESTVLLCNRAACYLEIKKYLEAYYDTEAVTQLRRNWAKGHFRKGKALVGLERYSEAVEAFEFALMFEPDNKDLRSTLDSTKKLL</sequence>
<gene>
    <name evidence="4" type="ORF">K7432_006326</name>
</gene>
<evidence type="ECO:0000256" key="1">
    <source>
        <dbReference type="ARBA" id="ARBA00022737"/>
    </source>
</evidence>
<reference evidence="4 5" key="1">
    <citation type="submission" date="2023-04" db="EMBL/GenBank/DDBJ databases">
        <title>Genome of Basidiobolus ranarum AG-B5.</title>
        <authorList>
            <person name="Stajich J.E."/>
            <person name="Carter-House D."/>
            <person name="Gryganskyi A."/>
        </authorList>
    </citation>
    <scope>NUCLEOTIDE SEQUENCE [LARGE SCALE GENOMIC DNA]</scope>
    <source>
        <strain evidence="4 5">AG-B5</strain>
    </source>
</reference>
<comment type="caution">
    <text evidence="4">The sequence shown here is derived from an EMBL/GenBank/DDBJ whole genome shotgun (WGS) entry which is preliminary data.</text>
</comment>
<keyword evidence="2 3" id="KW-0802">TPR repeat</keyword>
<dbReference type="InterPro" id="IPR011990">
    <property type="entry name" value="TPR-like_helical_dom_sf"/>
</dbReference>
<dbReference type="SUPFAM" id="SSF48452">
    <property type="entry name" value="TPR-like"/>
    <property type="match status" value="1"/>
</dbReference>
<keyword evidence="1" id="KW-0677">Repeat</keyword>
<dbReference type="InterPro" id="IPR047150">
    <property type="entry name" value="SGT"/>
</dbReference>
<accession>A0ABR2WV43</accession>
<dbReference type="PANTHER" id="PTHR45831">
    <property type="entry name" value="LD24721P"/>
    <property type="match status" value="1"/>
</dbReference>
<dbReference type="InterPro" id="IPR013105">
    <property type="entry name" value="TPR_2"/>
</dbReference>
<dbReference type="EMBL" id="JASJQH010000275">
    <property type="protein sequence ID" value="KAK9765388.1"/>
    <property type="molecule type" value="Genomic_DNA"/>
</dbReference>
<dbReference type="Gene3D" id="1.25.40.10">
    <property type="entry name" value="Tetratricopeptide repeat domain"/>
    <property type="match status" value="1"/>
</dbReference>
<dbReference type="SMART" id="SM00028">
    <property type="entry name" value="TPR"/>
    <property type="match status" value="3"/>
</dbReference>
<protein>
    <submittedName>
        <fullName evidence="4">Uncharacterized protein</fullName>
    </submittedName>
</protein>
<organism evidence="4 5">
    <name type="scientific">Basidiobolus ranarum</name>
    <dbReference type="NCBI Taxonomy" id="34480"/>
    <lineage>
        <taxon>Eukaryota</taxon>
        <taxon>Fungi</taxon>
        <taxon>Fungi incertae sedis</taxon>
        <taxon>Zoopagomycota</taxon>
        <taxon>Entomophthoromycotina</taxon>
        <taxon>Basidiobolomycetes</taxon>
        <taxon>Basidiobolales</taxon>
        <taxon>Basidiobolaceae</taxon>
        <taxon>Basidiobolus</taxon>
    </lineage>
</organism>
<evidence type="ECO:0000256" key="2">
    <source>
        <dbReference type="ARBA" id="ARBA00022803"/>
    </source>
</evidence>
<name>A0ABR2WV43_9FUNG</name>
<feature type="repeat" description="TPR" evidence="3">
    <location>
        <begin position="160"/>
        <end position="193"/>
    </location>
</feature>
<dbReference type="PROSITE" id="PS50005">
    <property type="entry name" value="TPR"/>
    <property type="match status" value="1"/>
</dbReference>
<dbReference type="Pfam" id="PF07719">
    <property type="entry name" value="TPR_2"/>
    <property type="match status" value="1"/>
</dbReference>
<dbReference type="PANTHER" id="PTHR45831:SF2">
    <property type="entry name" value="LD24721P"/>
    <property type="match status" value="1"/>
</dbReference>
<dbReference type="Proteomes" id="UP001479436">
    <property type="component" value="Unassembled WGS sequence"/>
</dbReference>
<evidence type="ECO:0000313" key="4">
    <source>
        <dbReference type="EMBL" id="KAK9765388.1"/>
    </source>
</evidence>
<keyword evidence="5" id="KW-1185">Reference proteome</keyword>
<evidence type="ECO:0000313" key="5">
    <source>
        <dbReference type="Proteomes" id="UP001479436"/>
    </source>
</evidence>
<dbReference type="InterPro" id="IPR019734">
    <property type="entry name" value="TPR_rpt"/>
</dbReference>